<dbReference type="CDD" id="cd01355">
    <property type="entry name" value="AcnX"/>
    <property type="match status" value="1"/>
</dbReference>
<sequence>MYLTKEQERMLEGERGYAVSKAMEILVALGKIYGAQRLIECTSAQISGVSYKNIGDAGAQFLWDLAQKGAKVVIPAYINPSAMDLERFDEMALDQRFIEGQLKILKAYSKMGVKTTLTCTPYHIGVEPSRGEHVAWAESSAVIYANSLLGAMSNRESGVSALCSALTGLTPYYGLHLKENRVATLLVEVKAELLDPVEFAVLGSLVGRIASNRIVAFKGISPDKESLKAMGAALSSTGAVAMFMVERVTPEWCVEPSAEKITIEQSEIKEEWERLGGDATPGDVITIGCPHASLEEIKRVALLLKGRRLKKPLYLYTSRIVKSQADNLGLTKIIEEAGGKIFCDTCMVVSPIDRMGVKSIDVVSAKAAFYSPSMSHVNVRLAKLERLILESTEAM</sequence>
<dbReference type="InterPro" id="IPR036008">
    <property type="entry name" value="Aconitase_4Fe-4S_dom"/>
</dbReference>
<evidence type="ECO:0000256" key="4">
    <source>
        <dbReference type="ARBA" id="ARBA00045299"/>
    </source>
</evidence>
<comment type="subunit">
    <text evidence="6">Heterodimer composed of a large subunit (PMDh-L) and a small subunit (PMDh-S).</text>
</comment>
<dbReference type="PANTHER" id="PTHR36577">
    <property type="entry name" value="DUF521 DOMAIN PROTEIN (AFU_ORTHOLOGUE AFUA_6G00490)"/>
    <property type="match status" value="1"/>
</dbReference>
<comment type="caution">
    <text evidence="10">The sequence shown here is derived from an EMBL/GenBank/DDBJ whole genome shotgun (WGS) entry which is preliminary data.</text>
</comment>
<comment type="function">
    <text evidence="4">Component of a hydro-lyase that catalyzes the dehydration of mevalonate 5-phosphate (MVA5P) to form trans-anhydromevalonate 5-phosphate (tAHMP). Involved in the archaeal mevalonate (MVA) pathway, which provides fundamental precursors for isoprenoid biosynthesis, such as isopentenyl diphosphate (IPP) and dimethylallyl diphosphate (DMAPP).</text>
</comment>
<evidence type="ECO:0000259" key="9">
    <source>
        <dbReference type="Pfam" id="PF04412"/>
    </source>
</evidence>
<evidence type="ECO:0000256" key="2">
    <source>
        <dbReference type="ARBA" id="ARBA00023239"/>
    </source>
</evidence>
<gene>
    <name evidence="10" type="ORF">B9Q01_03720</name>
</gene>
<dbReference type="InterPro" id="IPR007506">
    <property type="entry name" value="PMDh-L-like_dom"/>
</dbReference>
<keyword evidence="1" id="KW-0408">Iron</keyword>
<evidence type="ECO:0000313" key="10">
    <source>
        <dbReference type="EMBL" id="PSN83735.1"/>
    </source>
</evidence>
<name>A0A2R6ABM8_9ARCH</name>
<dbReference type="PANTHER" id="PTHR36577:SF3">
    <property type="entry name" value="DUF521 DOMAIN PROTEIN (AFU_ORTHOLOGUE AFUA_6G00490)"/>
    <property type="match status" value="1"/>
</dbReference>
<evidence type="ECO:0000256" key="3">
    <source>
        <dbReference type="ARBA" id="ARBA00045120"/>
    </source>
</evidence>
<evidence type="ECO:0000256" key="7">
    <source>
        <dbReference type="ARBA" id="ARBA00047176"/>
    </source>
</evidence>
<proteinExistence type="inferred from homology"/>
<evidence type="ECO:0000313" key="11">
    <source>
        <dbReference type="Proteomes" id="UP000240880"/>
    </source>
</evidence>
<comment type="catalytic activity">
    <reaction evidence="3">
        <text>(R)-5-phosphomevalonate = (2E)-3-methyl-5-phosphooxypent-2-enoate + H2O</text>
        <dbReference type="Rhea" id="RHEA:78975"/>
        <dbReference type="ChEBI" id="CHEBI:15377"/>
        <dbReference type="ChEBI" id="CHEBI:58146"/>
        <dbReference type="ChEBI" id="CHEBI:229665"/>
        <dbReference type="EC" id="4.2.1.182"/>
    </reaction>
    <physiologicalReaction direction="left-to-right" evidence="3">
        <dbReference type="Rhea" id="RHEA:78976"/>
    </physiologicalReaction>
</comment>
<organism evidence="10 11">
    <name type="scientific">Candidatus Marsarchaeota G1 archaeon OSP_D</name>
    <dbReference type="NCBI Taxonomy" id="1978155"/>
    <lineage>
        <taxon>Archaea</taxon>
        <taxon>Candidatus Marsarchaeota</taxon>
        <taxon>Candidatus Marsarchaeota group 1</taxon>
    </lineage>
</organism>
<accession>A0A2R6ABM8</accession>
<evidence type="ECO:0000256" key="1">
    <source>
        <dbReference type="ARBA" id="ARBA00023004"/>
    </source>
</evidence>
<reference evidence="10 11" key="1">
    <citation type="submission" date="2017-04" db="EMBL/GenBank/DDBJ databases">
        <title>Novel microbial lineages endemic to geothermal iron-oxide mats fill important gaps in the evolutionary history of Archaea.</title>
        <authorList>
            <person name="Jay Z.J."/>
            <person name="Beam J.P."/>
            <person name="Dlakic M."/>
            <person name="Rusch D.B."/>
            <person name="Kozubal M.A."/>
            <person name="Inskeep W.P."/>
        </authorList>
    </citation>
    <scope>NUCLEOTIDE SEQUENCE [LARGE SCALE GENOMIC DNA]</scope>
    <source>
        <strain evidence="10">OSP_D</strain>
    </source>
</reference>
<dbReference type="Proteomes" id="UP000240880">
    <property type="component" value="Unassembled WGS sequence"/>
</dbReference>
<dbReference type="SUPFAM" id="SSF53732">
    <property type="entry name" value="Aconitase iron-sulfur domain"/>
    <property type="match status" value="1"/>
</dbReference>
<dbReference type="EMBL" id="NEXC01000016">
    <property type="protein sequence ID" value="PSN83735.1"/>
    <property type="molecule type" value="Genomic_DNA"/>
</dbReference>
<evidence type="ECO:0000256" key="6">
    <source>
        <dbReference type="ARBA" id="ARBA00046520"/>
    </source>
</evidence>
<dbReference type="EC" id="4.2.1.182" evidence="7"/>
<comment type="similarity">
    <text evidence="5">Belongs to the AcnX type II large subunit family.</text>
</comment>
<evidence type="ECO:0000256" key="8">
    <source>
        <dbReference type="ARBA" id="ARBA00047196"/>
    </source>
</evidence>
<keyword evidence="2" id="KW-0456">Lyase</keyword>
<evidence type="ECO:0000256" key="5">
    <source>
        <dbReference type="ARBA" id="ARBA00046333"/>
    </source>
</evidence>
<protein>
    <recommendedName>
        <fullName evidence="8">Phosphomevalonate dehydratase large subunit</fullName>
        <ecNumber evidence="7">4.2.1.182</ecNumber>
    </recommendedName>
</protein>
<dbReference type="AlphaFoldDB" id="A0A2R6ABM8"/>
<feature type="domain" description="Phosphomevalonate dehydratase large subunit-like" evidence="9">
    <location>
        <begin position="1"/>
        <end position="388"/>
    </location>
</feature>
<dbReference type="Pfam" id="PF04412">
    <property type="entry name" value="AcnX"/>
    <property type="match status" value="1"/>
</dbReference>
<dbReference type="GO" id="GO:0016829">
    <property type="term" value="F:lyase activity"/>
    <property type="evidence" value="ECO:0007669"/>
    <property type="project" value="UniProtKB-KW"/>
</dbReference>